<evidence type="ECO:0000256" key="4">
    <source>
        <dbReference type="ARBA" id="ARBA00022989"/>
    </source>
</evidence>
<feature type="transmembrane region" description="Helical" evidence="7">
    <location>
        <begin position="313"/>
        <end position="333"/>
    </location>
</feature>
<dbReference type="PANTHER" id="PTHR23513:SF6">
    <property type="entry name" value="MAJOR FACILITATOR SUPERFAMILY ASSOCIATED DOMAIN-CONTAINING PROTEIN"/>
    <property type="match status" value="1"/>
</dbReference>
<keyword evidence="5 7" id="KW-0472">Membrane</keyword>
<dbReference type="InterPro" id="IPR036259">
    <property type="entry name" value="MFS_trans_sf"/>
</dbReference>
<evidence type="ECO:0000256" key="6">
    <source>
        <dbReference type="SAM" id="MobiDB-lite"/>
    </source>
</evidence>
<keyword evidence="2" id="KW-1003">Cell membrane</keyword>
<feature type="transmembrane region" description="Helical" evidence="7">
    <location>
        <begin position="231"/>
        <end position="253"/>
    </location>
</feature>
<dbReference type="GO" id="GO:0022857">
    <property type="term" value="F:transmembrane transporter activity"/>
    <property type="evidence" value="ECO:0007669"/>
    <property type="project" value="InterPro"/>
</dbReference>
<sequence>MTPEKSLFSDRNFAFLFGADTASKLGTQVTILALPLIAAVTLRATPLQIGLLTAAQMLAFLLIGLPAGAWVDRVRRRHVLIVSDLGRFALLASIPVAWWLDVLGLPQLYVVALLNGAFTVFFDVAHQSYLPHLVGRDRLVEANSRVATVDSAAMTSGPALAGFLIQILTAPVAIVVDAVSYLFSAACLAVIRRPERRPERAPDRHLGREVAEGLRYVFGHRLLRPIAMATATFNLFASMRNAMLIVVVASVLHLPASNIGLLMAFLGAGGLVGSLVARRVGARLGPGPAMWIPMVAATPFVFLVPLVHTGWRLWLAGLALGVSGIAIACYNITQLSLRQRVTPERLLGRMNATMRFLVWGTLPLGAAAGGLIGQYATPRAALWTAAAGLALSWLPVFVSPLRTLRQPPPAQPLPNPPAPAQPPSHQPATASPPVETPASQAR</sequence>
<dbReference type="RefSeq" id="WP_173066512.1">
    <property type="nucleotide sequence ID" value="NZ_BAABGO010000066.1"/>
</dbReference>
<evidence type="ECO:0000313" key="8">
    <source>
        <dbReference type="EMBL" id="GFJ83715.1"/>
    </source>
</evidence>
<dbReference type="AlphaFoldDB" id="A0A6V8KSY7"/>
<comment type="caution">
    <text evidence="8">The sequence shown here is derived from an EMBL/GenBank/DDBJ whole genome shotgun (WGS) entry which is preliminary data.</text>
</comment>
<dbReference type="Proteomes" id="UP000482800">
    <property type="component" value="Unassembled WGS sequence"/>
</dbReference>
<feature type="transmembrane region" description="Helical" evidence="7">
    <location>
        <begin position="12"/>
        <end position="37"/>
    </location>
</feature>
<feature type="transmembrane region" description="Helical" evidence="7">
    <location>
        <begin position="78"/>
        <end position="100"/>
    </location>
</feature>
<dbReference type="PANTHER" id="PTHR23513">
    <property type="entry name" value="INTEGRAL MEMBRANE EFFLUX PROTEIN-RELATED"/>
    <property type="match status" value="1"/>
</dbReference>
<keyword evidence="4 7" id="KW-1133">Transmembrane helix</keyword>
<keyword evidence="9" id="KW-1185">Reference proteome</keyword>
<evidence type="ECO:0000256" key="3">
    <source>
        <dbReference type="ARBA" id="ARBA00022692"/>
    </source>
</evidence>
<evidence type="ECO:0000256" key="7">
    <source>
        <dbReference type="SAM" id="Phobius"/>
    </source>
</evidence>
<feature type="transmembrane region" description="Helical" evidence="7">
    <location>
        <begin position="380"/>
        <end position="398"/>
    </location>
</feature>
<evidence type="ECO:0000256" key="2">
    <source>
        <dbReference type="ARBA" id="ARBA00022475"/>
    </source>
</evidence>
<feature type="transmembrane region" description="Helical" evidence="7">
    <location>
        <begin position="259"/>
        <end position="277"/>
    </location>
</feature>
<name>A0A6V8KSY7_9ACTN</name>
<feature type="transmembrane region" description="Helical" evidence="7">
    <location>
        <begin position="171"/>
        <end position="191"/>
    </location>
</feature>
<proteinExistence type="predicted"/>
<organism evidence="8 9">
    <name type="scientific">Phytohabitans houttuyneae</name>
    <dbReference type="NCBI Taxonomy" id="1076126"/>
    <lineage>
        <taxon>Bacteria</taxon>
        <taxon>Bacillati</taxon>
        <taxon>Actinomycetota</taxon>
        <taxon>Actinomycetes</taxon>
        <taxon>Micromonosporales</taxon>
        <taxon>Micromonosporaceae</taxon>
    </lineage>
</organism>
<evidence type="ECO:0000313" key="9">
    <source>
        <dbReference type="Proteomes" id="UP000482800"/>
    </source>
</evidence>
<feature type="compositionally biased region" description="Pro residues" evidence="6">
    <location>
        <begin position="406"/>
        <end position="425"/>
    </location>
</feature>
<evidence type="ECO:0000256" key="1">
    <source>
        <dbReference type="ARBA" id="ARBA00004651"/>
    </source>
</evidence>
<keyword evidence="3 7" id="KW-0812">Transmembrane</keyword>
<dbReference type="Gene3D" id="1.20.1250.20">
    <property type="entry name" value="MFS general substrate transporter like domains"/>
    <property type="match status" value="1"/>
</dbReference>
<feature type="transmembrane region" description="Helical" evidence="7">
    <location>
        <begin position="289"/>
        <end position="307"/>
    </location>
</feature>
<comment type="subcellular location">
    <subcellularLocation>
        <location evidence="1">Cell membrane</location>
        <topology evidence="1">Multi-pass membrane protein</topology>
    </subcellularLocation>
</comment>
<accession>A0A6V8KSY7</accession>
<protein>
    <submittedName>
        <fullName evidence="8">MFS transporter</fullName>
    </submittedName>
</protein>
<dbReference type="CDD" id="cd06173">
    <property type="entry name" value="MFS_MefA_like"/>
    <property type="match status" value="1"/>
</dbReference>
<gene>
    <name evidence="8" type="ORF">Phou_078950</name>
</gene>
<dbReference type="GO" id="GO:0005886">
    <property type="term" value="C:plasma membrane"/>
    <property type="evidence" value="ECO:0007669"/>
    <property type="project" value="UniProtKB-SubCell"/>
</dbReference>
<evidence type="ECO:0000256" key="5">
    <source>
        <dbReference type="ARBA" id="ARBA00023136"/>
    </source>
</evidence>
<feature type="region of interest" description="Disordered" evidence="6">
    <location>
        <begin position="405"/>
        <end position="442"/>
    </location>
</feature>
<feature type="transmembrane region" description="Helical" evidence="7">
    <location>
        <begin position="354"/>
        <end position="374"/>
    </location>
</feature>
<reference evidence="8 9" key="1">
    <citation type="submission" date="2020-03" db="EMBL/GenBank/DDBJ databases">
        <title>Whole genome shotgun sequence of Phytohabitans houttuyneae NBRC 108639.</title>
        <authorList>
            <person name="Komaki H."/>
            <person name="Tamura T."/>
        </authorList>
    </citation>
    <scope>NUCLEOTIDE SEQUENCE [LARGE SCALE GENOMIC DNA]</scope>
    <source>
        <strain evidence="8 9">NBRC 108639</strain>
    </source>
</reference>
<dbReference type="InterPro" id="IPR011701">
    <property type="entry name" value="MFS"/>
</dbReference>
<dbReference type="Pfam" id="PF07690">
    <property type="entry name" value="MFS_1"/>
    <property type="match status" value="1"/>
</dbReference>
<dbReference type="SUPFAM" id="SSF103473">
    <property type="entry name" value="MFS general substrate transporter"/>
    <property type="match status" value="1"/>
</dbReference>
<feature type="transmembrane region" description="Helical" evidence="7">
    <location>
        <begin position="49"/>
        <end position="71"/>
    </location>
</feature>
<reference evidence="8 9" key="2">
    <citation type="submission" date="2020-03" db="EMBL/GenBank/DDBJ databases">
        <authorList>
            <person name="Ichikawa N."/>
            <person name="Kimura A."/>
            <person name="Kitahashi Y."/>
            <person name="Uohara A."/>
        </authorList>
    </citation>
    <scope>NUCLEOTIDE SEQUENCE [LARGE SCALE GENOMIC DNA]</scope>
    <source>
        <strain evidence="8 9">NBRC 108639</strain>
    </source>
</reference>
<dbReference type="EMBL" id="BLPF01000003">
    <property type="protein sequence ID" value="GFJ83715.1"/>
    <property type="molecule type" value="Genomic_DNA"/>
</dbReference>